<accession>A0A1Y1LYH0</accession>
<reference evidence="2 3" key="2">
    <citation type="journal article" date="2018" name="Elife">
        <title>Firefly genomes illuminate parallel origins of bioluminescence in beetles.</title>
        <authorList>
            <person name="Fallon T.R."/>
            <person name="Lower S.E."/>
            <person name="Chang C.H."/>
            <person name="Bessho-Uehara M."/>
            <person name="Martin G.J."/>
            <person name="Bewick A.J."/>
            <person name="Behringer M."/>
            <person name="Debat H.J."/>
            <person name="Wong I."/>
            <person name="Day J.C."/>
            <person name="Suvorov A."/>
            <person name="Silva C.J."/>
            <person name="Stanger-Hall K.F."/>
            <person name="Hall D.W."/>
            <person name="Schmitz R.J."/>
            <person name="Nelson D.R."/>
            <person name="Lewis S.M."/>
            <person name="Shigenobu S."/>
            <person name="Bybee S.M."/>
            <person name="Larracuente A.M."/>
            <person name="Oba Y."/>
            <person name="Weng J.K."/>
        </authorList>
    </citation>
    <scope>NUCLEOTIDE SEQUENCE [LARGE SCALE GENOMIC DNA]</scope>
    <source>
        <strain evidence="2">1611_PpyrPB1</strain>
        <tissue evidence="2">Whole body</tissue>
    </source>
</reference>
<keyword evidence="3" id="KW-1185">Reference proteome</keyword>
<proteinExistence type="predicted"/>
<protein>
    <submittedName>
        <fullName evidence="1">Uncharacterized protein</fullName>
    </submittedName>
</protein>
<evidence type="ECO:0000313" key="1">
    <source>
        <dbReference type="EMBL" id="JAV76107.1"/>
    </source>
</evidence>
<dbReference type="AlphaFoldDB" id="A0A1Y1LYH0"/>
<dbReference type="EMBL" id="VVIM01000006">
    <property type="protein sequence ID" value="KAB0797073.1"/>
    <property type="molecule type" value="Genomic_DNA"/>
</dbReference>
<dbReference type="Proteomes" id="UP000327044">
    <property type="component" value="Unassembled WGS sequence"/>
</dbReference>
<gene>
    <name evidence="2" type="ORF">PPYR_08067</name>
</gene>
<dbReference type="EMBL" id="GEZM01049090">
    <property type="protein sequence ID" value="JAV76106.1"/>
    <property type="molecule type" value="Transcribed_RNA"/>
</dbReference>
<dbReference type="InParanoid" id="A0A1Y1LYH0"/>
<reference evidence="2" key="3">
    <citation type="submission" date="2019-08" db="EMBL/GenBank/DDBJ databases">
        <authorList>
            <consortium name="Photinus pyralis genome working group"/>
            <person name="Fallon T.R."/>
            <person name="Sander Lower S.E."/>
            <person name="Weng J.-K."/>
        </authorList>
    </citation>
    <scope>NUCLEOTIDE SEQUENCE</scope>
    <source>
        <strain evidence="2">1611_PpyrPB1</strain>
        <tissue evidence="2">Whole body</tissue>
    </source>
</reference>
<organism evidence="1">
    <name type="scientific">Photinus pyralis</name>
    <name type="common">Common eastern firefly</name>
    <name type="synonym">Lampyris pyralis</name>
    <dbReference type="NCBI Taxonomy" id="7054"/>
    <lineage>
        <taxon>Eukaryota</taxon>
        <taxon>Metazoa</taxon>
        <taxon>Ecdysozoa</taxon>
        <taxon>Arthropoda</taxon>
        <taxon>Hexapoda</taxon>
        <taxon>Insecta</taxon>
        <taxon>Pterygota</taxon>
        <taxon>Neoptera</taxon>
        <taxon>Endopterygota</taxon>
        <taxon>Coleoptera</taxon>
        <taxon>Polyphaga</taxon>
        <taxon>Elateriformia</taxon>
        <taxon>Elateroidea</taxon>
        <taxon>Lampyridae</taxon>
        <taxon>Lampyrinae</taxon>
        <taxon>Photinus</taxon>
    </lineage>
</organism>
<name>A0A1Y1LYH0_PHOPY</name>
<sequence length="429" mass="48619">MIEQSLSMVTHLVQCKCNGTINCQKSTNGELKHDDLALKEPISTVCSTESTAFMTWNSILKGLVSHCTQLSACGRDTFSNAFALNWRQTDHRKVLAPLALKQNADNIIAGNLAIKRKSTADLEILAPPSKKPKLDVTCDTLNSCSVSLKRTSARNLILQYKCVSKIPFVKLFDVLKEIPQEKQEEKTVDKNDFMSMFELDTLDNTNTKTIEEVKTTHPIKLTKTVAIPFSSIYGRKLLLRERHCLPEDVALKKIERTDWYLNRDAPRCTNHDYPVVSYDKRSRYTRTYTYPKRQFYQKHKSLKQHFLEYVCKPVCVRLERINVSSFVNKPSEPVQQRTISEATIVSAVDDFASILETNSIICETVLSDSDLVNAKSVDLENLVGLADDDCSKCLGVSVWDCNSFSKAILDDTISEHQQLRRSPRLIANL</sequence>
<reference evidence="1" key="1">
    <citation type="journal article" date="2016" name="Sci. Rep.">
        <title>Molecular characterization of firefly nuptial gifts: a multi-omics approach sheds light on postcopulatory sexual selection.</title>
        <authorList>
            <person name="Al-Wathiqui N."/>
            <person name="Fallon T.R."/>
            <person name="South A."/>
            <person name="Weng J.K."/>
            <person name="Lewis S.M."/>
        </authorList>
    </citation>
    <scope>NUCLEOTIDE SEQUENCE</scope>
</reference>
<evidence type="ECO:0000313" key="2">
    <source>
        <dbReference type="EMBL" id="KAB0797073.1"/>
    </source>
</evidence>
<evidence type="ECO:0000313" key="3">
    <source>
        <dbReference type="Proteomes" id="UP000327044"/>
    </source>
</evidence>
<dbReference type="EMBL" id="GEZM01049089">
    <property type="protein sequence ID" value="JAV76107.1"/>
    <property type="molecule type" value="Transcribed_RNA"/>
</dbReference>